<proteinExistence type="predicted"/>
<dbReference type="Proteomes" id="UP000235533">
    <property type="component" value="Unassembled WGS sequence"/>
</dbReference>
<accession>A0A2N7JNQ6</accession>
<reference evidence="4" key="1">
    <citation type="submission" date="2016-07" db="EMBL/GenBank/DDBJ databases">
        <title>Nontailed viruses are major unrecognized killers of bacteria in the ocean.</title>
        <authorList>
            <person name="Kauffman K."/>
            <person name="Hussain F."/>
            <person name="Yang J."/>
            <person name="Arevalo P."/>
            <person name="Brown J."/>
            <person name="Cutler M."/>
            <person name="Kelly L."/>
            <person name="Polz M.F."/>
        </authorList>
    </citation>
    <scope>NUCLEOTIDE SEQUENCE [LARGE SCALE GENOMIC DNA]</scope>
    <source>
        <strain evidence="4">10N.261.48.B5</strain>
    </source>
</reference>
<comment type="caution">
    <text evidence="3">The sequence shown here is derived from an EMBL/GenBank/DDBJ whole genome shotgun (WGS) entry which is preliminary data.</text>
</comment>
<protein>
    <submittedName>
        <fullName evidence="3">DNA methyltransferase</fullName>
    </submittedName>
</protein>
<keyword evidence="1 3" id="KW-0489">Methyltransferase</keyword>
<dbReference type="InterPro" id="IPR002052">
    <property type="entry name" value="DNA_methylase_N6_adenine_CS"/>
</dbReference>
<sequence>MSSTTGKTIPRELYPTPDECVVALLEKLTLRPTDKFLEPCFGTGAIFNKVDLPHSQKSFAEIEKGIDYLTTDFGMQDVIITNPPFSLTEEFIRKSLSELAPNGTMAYLQRVNYLGSIKRLSFWEEVGFPQKTPVIVPRPRFVNGGSDSCEYMWFIWDNGNRFDIPQGLSHIVSVNKKVAA</sequence>
<dbReference type="GO" id="GO:0008168">
    <property type="term" value="F:methyltransferase activity"/>
    <property type="evidence" value="ECO:0007669"/>
    <property type="project" value="UniProtKB-KW"/>
</dbReference>
<dbReference type="InterPro" id="IPR029063">
    <property type="entry name" value="SAM-dependent_MTases_sf"/>
</dbReference>
<evidence type="ECO:0000313" key="4">
    <source>
        <dbReference type="Proteomes" id="UP000235533"/>
    </source>
</evidence>
<gene>
    <name evidence="3" type="ORF">BCT54_05645</name>
</gene>
<dbReference type="AlphaFoldDB" id="A0A2N7JNQ6"/>
<evidence type="ECO:0000256" key="2">
    <source>
        <dbReference type="ARBA" id="ARBA00022679"/>
    </source>
</evidence>
<name>A0A2N7JNQ6_VIBSP</name>
<evidence type="ECO:0000313" key="3">
    <source>
        <dbReference type="EMBL" id="PMM43973.1"/>
    </source>
</evidence>
<evidence type="ECO:0000256" key="1">
    <source>
        <dbReference type="ARBA" id="ARBA00022603"/>
    </source>
</evidence>
<dbReference type="GO" id="GO:0003676">
    <property type="term" value="F:nucleic acid binding"/>
    <property type="evidence" value="ECO:0007669"/>
    <property type="project" value="InterPro"/>
</dbReference>
<dbReference type="Gene3D" id="3.40.50.150">
    <property type="entry name" value="Vaccinia Virus protein VP39"/>
    <property type="match status" value="1"/>
</dbReference>
<dbReference type="SUPFAM" id="SSF53335">
    <property type="entry name" value="S-adenosyl-L-methionine-dependent methyltransferases"/>
    <property type="match status" value="1"/>
</dbReference>
<dbReference type="EMBL" id="MCZF01000255">
    <property type="protein sequence ID" value="PMM43973.1"/>
    <property type="molecule type" value="Genomic_DNA"/>
</dbReference>
<keyword evidence="2 3" id="KW-0808">Transferase</keyword>
<organism evidence="3 4">
    <name type="scientific">Vibrio splendidus</name>
    <dbReference type="NCBI Taxonomy" id="29497"/>
    <lineage>
        <taxon>Bacteria</taxon>
        <taxon>Pseudomonadati</taxon>
        <taxon>Pseudomonadota</taxon>
        <taxon>Gammaproteobacteria</taxon>
        <taxon>Vibrionales</taxon>
        <taxon>Vibrionaceae</taxon>
        <taxon>Vibrio</taxon>
    </lineage>
</organism>
<dbReference type="PROSITE" id="PS00092">
    <property type="entry name" value="N6_MTASE"/>
    <property type="match status" value="1"/>
</dbReference>
<dbReference type="RefSeq" id="WP_102553006.1">
    <property type="nucleotide sequence ID" value="NZ_MCZF01000255.1"/>
</dbReference>
<dbReference type="GO" id="GO:0032259">
    <property type="term" value="P:methylation"/>
    <property type="evidence" value="ECO:0007669"/>
    <property type="project" value="UniProtKB-KW"/>
</dbReference>